<gene>
    <name evidence="1" type="ORF">LCGC14_2904890</name>
</gene>
<proteinExistence type="predicted"/>
<name>A0A0F8YF63_9ZZZZ</name>
<reference evidence="1" key="1">
    <citation type="journal article" date="2015" name="Nature">
        <title>Complex archaea that bridge the gap between prokaryotes and eukaryotes.</title>
        <authorList>
            <person name="Spang A."/>
            <person name="Saw J.H."/>
            <person name="Jorgensen S.L."/>
            <person name="Zaremba-Niedzwiedzka K."/>
            <person name="Martijn J."/>
            <person name="Lind A.E."/>
            <person name="van Eijk R."/>
            <person name="Schleper C."/>
            <person name="Guy L."/>
            <person name="Ettema T.J."/>
        </authorList>
    </citation>
    <scope>NUCLEOTIDE SEQUENCE</scope>
</reference>
<dbReference type="SUPFAM" id="SSF48576">
    <property type="entry name" value="Terpenoid synthases"/>
    <property type="match status" value="1"/>
</dbReference>
<feature type="non-terminal residue" evidence="1">
    <location>
        <position position="89"/>
    </location>
</feature>
<accession>A0A0F8YF63</accession>
<dbReference type="AlphaFoldDB" id="A0A0F8YF63"/>
<dbReference type="EMBL" id="LAZR01057304">
    <property type="protein sequence ID" value="KKK72335.1"/>
    <property type="molecule type" value="Genomic_DNA"/>
</dbReference>
<sequence length="89" mass="9960">MEIFERFRDLVEKELREVLSNYSLEGGPPHDLSILYGYQMGLCDQDGNFHDLPKGKYMRPTLCLAMCAALGGDVKSCLPAAASLELIHR</sequence>
<evidence type="ECO:0000313" key="1">
    <source>
        <dbReference type="EMBL" id="KKK72335.1"/>
    </source>
</evidence>
<dbReference type="InterPro" id="IPR008949">
    <property type="entry name" value="Isoprenoid_synthase_dom_sf"/>
</dbReference>
<organism evidence="1">
    <name type="scientific">marine sediment metagenome</name>
    <dbReference type="NCBI Taxonomy" id="412755"/>
    <lineage>
        <taxon>unclassified sequences</taxon>
        <taxon>metagenomes</taxon>
        <taxon>ecological metagenomes</taxon>
    </lineage>
</organism>
<dbReference type="Gene3D" id="1.10.600.10">
    <property type="entry name" value="Farnesyl Diphosphate Synthase"/>
    <property type="match status" value="1"/>
</dbReference>
<evidence type="ECO:0008006" key="2">
    <source>
        <dbReference type="Google" id="ProtNLM"/>
    </source>
</evidence>
<comment type="caution">
    <text evidence="1">The sequence shown here is derived from an EMBL/GenBank/DDBJ whole genome shotgun (WGS) entry which is preliminary data.</text>
</comment>
<protein>
    <recommendedName>
        <fullName evidence="2">Geranyl transferase</fullName>
    </recommendedName>
</protein>